<sequence>MAGPPTLAEACRNSLRNWREIELMSSTMTSSVVPLPDILVDEVPHPELVDFIIYLSVCQQEGAPMAHTYRLSLTHLSDQRDRPVGAEICDIEVRNHDDLAAIIERARSNGIVPEDEVAEFCVGLKLLTEIAMRHRSEPAFASFFPHLGAFIRSIKAPRSEEAA</sequence>
<keyword evidence="2" id="KW-1185">Reference proteome</keyword>
<dbReference type="AlphaFoldDB" id="A0A371X2G5"/>
<dbReference type="EMBL" id="QURL01000004">
    <property type="protein sequence ID" value="RFC63412.1"/>
    <property type="molecule type" value="Genomic_DNA"/>
</dbReference>
<gene>
    <name evidence="1" type="ORF">DYI37_10255</name>
</gene>
<evidence type="ECO:0000313" key="2">
    <source>
        <dbReference type="Proteomes" id="UP000264310"/>
    </source>
</evidence>
<evidence type="ECO:0000313" key="1">
    <source>
        <dbReference type="EMBL" id="RFC63412.1"/>
    </source>
</evidence>
<accession>A0A371X2G5</accession>
<dbReference type="Gene3D" id="3.10.20.850">
    <property type="entry name" value="Protein of unknown function DUF3861"/>
    <property type="match status" value="1"/>
</dbReference>
<reference evidence="1 2" key="1">
    <citation type="submission" date="2018-08" db="EMBL/GenBank/DDBJ databases">
        <title>Fulvimarina sp. 85, whole genome shotgun sequence.</title>
        <authorList>
            <person name="Tuo L."/>
        </authorList>
    </citation>
    <scope>NUCLEOTIDE SEQUENCE [LARGE SCALE GENOMIC DNA]</scope>
    <source>
        <strain evidence="1 2">85</strain>
    </source>
</reference>
<dbReference type="Pfam" id="PF12977">
    <property type="entry name" value="DUF3861"/>
    <property type="match status" value="1"/>
</dbReference>
<organism evidence="1 2">
    <name type="scientific">Fulvimarina endophytica</name>
    <dbReference type="NCBI Taxonomy" id="2293836"/>
    <lineage>
        <taxon>Bacteria</taxon>
        <taxon>Pseudomonadati</taxon>
        <taxon>Pseudomonadota</taxon>
        <taxon>Alphaproteobacteria</taxon>
        <taxon>Hyphomicrobiales</taxon>
        <taxon>Aurantimonadaceae</taxon>
        <taxon>Fulvimarina</taxon>
    </lineage>
</organism>
<proteinExistence type="predicted"/>
<name>A0A371X2G5_9HYPH</name>
<dbReference type="InterPro" id="IPR038194">
    <property type="entry name" value="DUF3861_sf"/>
</dbReference>
<dbReference type="InterPro" id="IPR024476">
    <property type="entry name" value="DUF3861"/>
</dbReference>
<protein>
    <submittedName>
        <fullName evidence="1">DUF3861 family protein</fullName>
    </submittedName>
</protein>
<comment type="caution">
    <text evidence="1">The sequence shown here is derived from an EMBL/GenBank/DDBJ whole genome shotgun (WGS) entry which is preliminary data.</text>
</comment>
<dbReference type="Proteomes" id="UP000264310">
    <property type="component" value="Unassembled WGS sequence"/>
</dbReference>